<gene>
    <name evidence="2" type="ORF">P4T90_17255</name>
</gene>
<keyword evidence="1" id="KW-1133">Transmembrane helix</keyword>
<evidence type="ECO:0000313" key="3">
    <source>
        <dbReference type="Proteomes" id="UP001341444"/>
    </source>
</evidence>
<keyword evidence="1" id="KW-0812">Transmembrane</keyword>
<feature type="transmembrane region" description="Helical" evidence="1">
    <location>
        <begin position="92"/>
        <end position="114"/>
    </location>
</feature>
<comment type="caution">
    <text evidence="2">The sequence shown here is derived from an EMBL/GenBank/DDBJ whole genome shotgun (WGS) entry which is preliminary data.</text>
</comment>
<protein>
    <recommendedName>
        <fullName evidence="4">SPOR domain-containing protein</fullName>
    </recommendedName>
</protein>
<evidence type="ECO:0000256" key="1">
    <source>
        <dbReference type="SAM" id="Phobius"/>
    </source>
</evidence>
<keyword evidence="3" id="KW-1185">Reference proteome</keyword>
<organism evidence="2 3">
    <name type="scientific">Heyndrickxia acidicola</name>
    <dbReference type="NCBI Taxonomy" id="209389"/>
    <lineage>
        <taxon>Bacteria</taxon>
        <taxon>Bacillati</taxon>
        <taxon>Bacillota</taxon>
        <taxon>Bacilli</taxon>
        <taxon>Bacillales</taxon>
        <taxon>Bacillaceae</taxon>
        <taxon>Heyndrickxia</taxon>
    </lineage>
</organism>
<dbReference type="InterPro" id="IPR036680">
    <property type="entry name" value="SPOR-like_sf"/>
</dbReference>
<dbReference type="Proteomes" id="UP001341444">
    <property type="component" value="Unassembled WGS sequence"/>
</dbReference>
<evidence type="ECO:0008006" key="4">
    <source>
        <dbReference type="Google" id="ProtNLM"/>
    </source>
</evidence>
<dbReference type="EMBL" id="JARMAB010000026">
    <property type="protein sequence ID" value="MED1204795.1"/>
    <property type="molecule type" value="Genomic_DNA"/>
</dbReference>
<reference evidence="2 3" key="1">
    <citation type="submission" date="2023-03" db="EMBL/GenBank/DDBJ databases">
        <title>Bacillus Genome Sequencing.</title>
        <authorList>
            <person name="Dunlap C."/>
        </authorList>
    </citation>
    <scope>NUCLEOTIDE SEQUENCE [LARGE SCALE GENOMIC DNA]</scope>
    <source>
        <strain evidence="2 3">B-23453</strain>
    </source>
</reference>
<name>A0ABU6MP22_9BACI</name>
<sequence>MDKQQNTPKIKIKINGEDRPFEEEVEIHDWKESEKEASAASEEAIEEDGFDWVLPEIQNDQVSEFKKIYYSDTSTKEKKKTWKAGGNPFKGWSSIVIAAGTAITVGIVLGYVLLKVVIYQEQALKNTGLLPKSQAVETNGNAVKSISVPVLQTSVVQNNVYSSASSAESTAAQLKDSGYPAVAIPMQNKQYLFIGVADSMADAKQVASTLFKSNISVYSKDTQFGGNKMSNATSDEAAFMSKEPAVFQSLNKLISDAVVNGAVDSNALKETGKDVEALNALKNIQNKHIKSLISAQAAGYKALADYQAGKDQKNLIQAQQALLDFLKEYGSL</sequence>
<proteinExistence type="predicted"/>
<dbReference type="SUPFAM" id="SSF110997">
    <property type="entry name" value="Sporulation related repeat"/>
    <property type="match status" value="1"/>
</dbReference>
<keyword evidence="1" id="KW-0472">Membrane</keyword>
<dbReference type="RefSeq" id="WP_066261834.1">
    <property type="nucleotide sequence ID" value="NZ_JARMAB010000026.1"/>
</dbReference>
<evidence type="ECO:0000313" key="2">
    <source>
        <dbReference type="EMBL" id="MED1204795.1"/>
    </source>
</evidence>
<accession>A0ABU6MP22</accession>